<organism evidence="3">
    <name type="scientific">uncultured Sphingosinicella sp</name>
    <dbReference type="NCBI Taxonomy" id="478748"/>
    <lineage>
        <taxon>Bacteria</taxon>
        <taxon>Pseudomonadati</taxon>
        <taxon>Pseudomonadota</taxon>
        <taxon>Alphaproteobacteria</taxon>
        <taxon>Sphingomonadales</taxon>
        <taxon>Sphingosinicellaceae</taxon>
        <taxon>Sphingosinicella</taxon>
        <taxon>environmental samples</taxon>
    </lineage>
</organism>
<dbReference type="Gene3D" id="3.30.530.20">
    <property type="match status" value="1"/>
</dbReference>
<proteinExistence type="inferred from homology"/>
<dbReference type="SUPFAM" id="SSF55961">
    <property type="entry name" value="Bet v1-like"/>
    <property type="match status" value="1"/>
</dbReference>
<dbReference type="InterPro" id="IPR023393">
    <property type="entry name" value="START-like_dom_sf"/>
</dbReference>
<dbReference type="AlphaFoldDB" id="A0A6J4UBL0"/>
<accession>A0A6J4UBL0</accession>
<sequence>MNTATAEHGVITEAGTIRFERLLPGPIERVWEYLVDPEKRRTWFADGAMDARPGGAFEYIWRNADLSEKGNDPVPEKYAKYAEHRMIGRIIEADPPHRLVHDWDASGTTPNEVTFELAERGDKVLLTLTHRRLSGRSGMLGVGAGWHTHLDILQAKLEGRDPPPFWRTHSRIEREYEDLIPAE</sequence>
<name>A0A6J4UBL0_9SPHN</name>
<dbReference type="InterPro" id="IPR013538">
    <property type="entry name" value="ASHA1/2-like_C"/>
</dbReference>
<evidence type="ECO:0000256" key="1">
    <source>
        <dbReference type="ARBA" id="ARBA00006817"/>
    </source>
</evidence>
<dbReference type="Pfam" id="PF08327">
    <property type="entry name" value="AHSA1"/>
    <property type="match status" value="1"/>
</dbReference>
<reference evidence="3" key="1">
    <citation type="submission" date="2020-02" db="EMBL/GenBank/DDBJ databases">
        <authorList>
            <person name="Meier V. D."/>
        </authorList>
    </citation>
    <scope>NUCLEOTIDE SEQUENCE</scope>
    <source>
        <strain evidence="3">AVDCRST_MAG23</strain>
    </source>
</reference>
<dbReference type="EMBL" id="CADCWD010000083">
    <property type="protein sequence ID" value="CAA9545766.1"/>
    <property type="molecule type" value="Genomic_DNA"/>
</dbReference>
<dbReference type="CDD" id="cd08899">
    <property type="entry name" value="SRPBCC_CalC_Aha1-like_6"/>
    <property type="match status" value="1"/>
</dbReference>
<evidence type="ECO:0000313" key="3">
    <source>
        <dbReference type="EMBL" id="CAA9545766.1"/>
    </source>
</evidence>
<protein>
    <submittedName>
        <fullName evidence="3">Ligand-binding SRPBCC domain protein family</fullName>
    </submittedName>
</protein>
<evidence type="ECO:0000259" key="2">
    <source>
        <dbReference type="Pfam" id="PF08327"/>
    </source>
</evidence>
<gene>
    <name evidence="3" type="ORF">AVDCRST_MAG23-2536</name>
</gene>
<comment type="similarity">
    <text evidence="1">Belongs to the AHA1 family.</text>
</comment>
<feature type="domain" description="Activator of Hsp90 ATPase homologue 1/2-like C-terminal" evidence="2">
    <location>
        <begin position="26"/>
        <end position="157"/>
    </location>
</feature>